<keyword evidence="2" id="KW-1185">Reference proteome</keyword>
<name>A0A4Y2V7G7_ARAVE</name>
<evidence type="ECO:0000313" key="2">
    <source>
        <dbReference type="Proteomes" id="UP000499080"/>
    </source>
</evidence>
<dbReference type="Proteomes" id="UP000499080">
    <property type="component" value="Unassembled WGS sequence"/>
</dbReference>
<proteinExistence type="predicted"/>
<gene>
    <name evidence="1" type="ORF">AVEN_174927_1</name>
</gene>
<organism evidence="1 2">
    <name type="scientific">Araneus ventricosus</name>
    <name type="common">Orbweaver spider</name>
    <name type="synonym">Epeira ventricosa</name>
    <dbReference type="NCBI Taxonomy" id="182803"/>
    <lineage>
        <taxon>Eukaryota</taxon>
        <taxon>Metazoa</taxon>
        <taxon>Ecdysozoa</taxon>
        <taxon>Arthropoda</taxon>
        <taxon>Chelicerata</taxon>
        <taxon>Arachnida</taxon>
        <taxon>Araneae</taxon>
        <taxon>Araneomorphae</taxon>
        <taxon>Entelegynae</taxon>
        <taxon>Araneoidea</taxon>
        <taxon>Araneidae</taxon>
        <taxon>Araneus</taxon>
    </lineage>
</organism>
<dbReference type="AlphaFoldDB" id="A0A4Y2V7G7"/>
<sequence>MILARLECLIQGIPEVSGLFRNAVTDFPSQVSQKSVLVVATLIDLKRAAIPFRVLNQDNKTKTVDKGAVIATCEPV</sequence>
<reference evidence="1 2" key="1">
    <citation type="journal article" date="2019" name="Sci. Rep.">
        <title>Orb-weaving spider Araneus ventricosus genome elucidates the spidroin gene catalogue.</title>
        <authorList>
            <person name="Kono N."/>
            <person name="Nakamura H."/>
            <person name="Ohtoshi R."/>
            <person name="Moran D.A.P."/>
            <person name="Shinohara A."/>
            <person name="Yoshida Y."/>
            <person name="Fujiwara M."/>
            <person name="Mori M."/>
            <person name="Tomita M."/>
            <person name="Arakawa K."/>
        </authorList>
    </citation>
    <scope>NUCLEOTIDE SEQUENCE [LARGE SCALE GENOMIC DNA]</scope>
</reference>
<dbReference type="OrthoDB" id="6472966at2759"/>
<dbReference type="EMBL" id="BGPR01043148">
    <property type="protein sequence ID" value="GBO19687.1"/>
    <property type="molecule type" value="Genomic_DNA"/>
</dbReference>
<comment type="caution">
    <text evidence="1">The sequence shown here is derived from an EMBL/GenBank/DDBJ whole genome shotgun (WGS) entry which is preliminary data.</text>
</comment>
<protein>
    <submittedName>
        <fullName evidence="1">Uncharacterized protein</fullName>
    </submittedName>
</protein>
<evidence type="ECO:0000313" key="1">
    <source>
        <dbReference type="EMBL" id="GBO19687.1"/>
    </source>
</evidence>
<accession>A0A4Y2V7G7</accession>